<comment type="caution">
    <text evidence="1">The sequence shown here is derived from an EMBL/GenBank/DDBJ whole genome shotgun (WGS) entry which is preliminary data.</text>
</comment>
<reference evidence="1 2" key="1">
    <citation type="submission" date="2018-09" db="EMBL/GenBank/DDBJ databases">
        <title>Characterization of the phylogenetic diversity of five novel species belonging to the genus Bifidobacterium.</title>
        <authorList>
            <person name="Lugli G.A."/>
            <person name="Duranti S."/>
            <person name="Milani C."/>
        </authorList>
    </citation>
    <scope>NUCLEOTIDE SEQUENCE [LARGE SCALE GENOMIC DNA]</scope>
    <source>
        <strain evidence="1 2">2020B</strain>
    </source>
</reference>
<keyword evidence="2" id="KW-1185">Reference proteome</keyword>
<accession>A0A430F4I7</accession>
<gene>
    <name evidence="1" type="ORF">D2E22_1985</name>
</gene>
<organism evidence="1 2">
    <name type="scientific">Bifidobacterium castoris</name>
    <dbReference type="NCBI Taxonomy" id="2306972"/>
    <lineage>
        <taxon>Bacteria</taxon>
        <taxon>Bacillati</taxon>
        <taxon>Actinomycetota</taxon>
        <taxon>Actinomycetes</taxon>
        <taxon>Bifidobacteriales</taxon>
        <taxon>Bifidobacteriaceae</taxon>
        <taxon>Bifidobacterium</taxon>
    </lineage>
</organism>
<name>A0A430F4I7_9BIFI</name>
<dbReference type="EMBL" id="QXGI01000012">
    <property type="protein sequence ID" value="RSX44699.1"/>
    <property type="molecule type" value="Genomic_DNA"/>
</dbReference>
<evidence type="ECO:0000313" key="1">
    <source>
        <dbReference type="EMBL" id="RSX44699.1"/>
    </source>
</evidence>
<proteinExistence type="predicted"/>
<dbReference type="AlphaFoldDB" id="A0A430F4I7"/>
<evidence type="ECO:0000313" key="2">
    <source>
        <dbReference type="Proteomes" id="UP000288052"/>
    </source>
</evidence>
<sequence length="110" mass="11899">MVRIRLDRHLSTRVAEEFGPALTRAEGKRVLARAKALADAAAVGRNPGHSVANRIEWGIKYHGIDTTVGMTVIGRDGSDVTLAHEFGAFNEQAGRFVEGHHVMQRAARGG</sequence>
<dbReference type="Proteomes" id="UP000288052">
    <property type="component" value="Unassembled WGS sequence"/>
</dbReference>
<protein>
    <submittedName>
        <fullName evidence="1">Uncharacterized protein</fullName>
    </submittedName>
</protein>